<reference evidence="2 3" key="1">
    <citation type="submission" date="2018-04" db="EMBL/GenBank/DDBJ databases">
        <title>Genomic Encyclopedia of Archaeal and Bacterial Type Strains, Phase II (KMG-II): from individual species to whole genera.</title>
        <authorList>
            <person name="Goeker M."/>
        </authorList>
    </citation>
    <scope>NUCLEOTIDE SEQUENCE [LARGE SCALE GENOMIC DNA]</scope>
    <source>
        <strain evidence="2 3">DSM 12244</strain>
    </source>
</reference>
<proteinExistence type="predicted"/>
<dbReference type="EMBL" id="QBKU01000002">
    <property type="protein sequence ID" value="PTX74942.1"/>
    <property type="molecule type" value="Genomic_DNA"/>
</dbReference>
<dbReference type="InterPro" id="IPR036873">
    <property type="entry name" value="Rhodanese-like_dom_sf"/>
</dbReference>
<evidence type="ECO:0000313" key="2">
    <source>
        <dbReference type="EMBL" id="PTX74942.1"/>
    </source>
</evidence>
<name>A0A2T6CHF9_9RHOB</name>
<dbReference type="InterPro" id="IPR001763">
    <property type="entry name" value="Rhodanese-like_dom"/>
</dbReference>
<dbReference type="Gene3D" id="3.40.250.10">
    <property type="entry name" value="Rhodanese-like domain"/>
    <property type="match status" value="1"/>
</dbReference>
<dbReference type="Proteomes" id="UP000244092">
    <property type="component" value="Unassembled WGS sequence"/>
</dbReference>
<dbReference type="RefSeq" id="WP_025049162.1">
    <property type="nucleotide sequence ID" value="NZ_QBKU01000002.1"/>
</dbReference>
<accession>A0A2T6CHF9</accession>
<dbReference type="PROSITE" id="PS50206">
    <property type="entry name" value="RHODANESE_3"/>
    <property type="match status" value="1"/>
</dbReference>
<dbReference type="Pfam" id="PF09828">
    <property type="entry name" value="ChrB_C"/>
    <property type="match status" value="1"/>
</dbReference>
<dbReference type="InterPro" id="IPR018634">
    <property type="entry name" value="ChrB_C"/>
</dbReference>
<dbReference type="SMART" id="SM00450">
    <property type="entry name" value="RHOD"/>
    <property type="match status" value="1"/>
</dbReference>
<evidence type="ECO:0000313" key="3">
    <source>
        <dbReference type="Proteomes" id="UP000244092"/>
    </source>
</evidence>
<dbReference type="SUPFAM" id="SSF52821">
    <property type="entry name" value="Rhodanese/Cell cycle control phosphatase"/>
    <property type="match status" value="1"/>
</dbReference>
<gene>
    <name evidence="2" type="ORF">C8N31_10243</name>
</gene>
<dbReference type="AlphaFoldDB" id="A0A2T6CHF9"/>
<feature type="domain" description="Rhodanese" evidence="1">
    <location>
        <begin position="18"/>
        <end position="103"/>
    </location>
</feature>
<organism evidence="2 3">
    <name type="scientific">Sulfitobacter mediterraneus</name>
    <dbReference type="NCBI Taxonomy" id="83219"/>
    <lineage>
        <taxon>Bacteria</taxon>
        <taxon>Pseudomonadati</taxon>
        <taxon>Pseudomonadota</taxon>
        <taxon>Alphaproteobacteria</taxon>
        <taxon>Rhodobacterales</taxon>
        <taxon>Roseobacteraceae</taxon>
        <taxon>Sulfitobacter</taxon>
    </lineage>
</organism>
<comment type="caution">
    <text evidence="2">The sequence shown here is derived from an EMBL/GenBank/DDBJ whole genome shotgun (WGS) entry which is preliminary data.</text>
</comment>
<dbReference type="OrthoDB" id="9784302at2"/>
<protein>
    <recommendedName>
        <fullName evidence="1">Rhodanese domain-containing protein</fullName>
    </recommendedName>
</protein>
<evidence type="ECO:0000259" key="1">
    <source>
        <dbReference type="PROSITE" id="PS50206"/>
    </source>
</evidence>
<sequence>MAAPNEITVPQLLRLIGLPDAPVIVDTSIDPDFADDPYLIPGSFRHPHTDIEGLKSRLGGRACVITCQKGIKLSQGLAAWLRHDGIKAEYLKGGMYGWREHEAAPRIPFAAIPAPVEGSTLWVTRHRPKIDRIACPWLIRRFVDPSARFLFVSPAEVKGVADRYGATPFDVEDVFWSHRGENCTFDTMLDEFALHTDALDRLAQVVRAADTNRHDMASQAAGLLALSVGLSRQYRDDLEQLEAGLALYDALFRWARDGSDEGHDWPAGSRQ</sequence>